<dbReference type="GO" id="GO:0046872">
    <property type="term" value="F:metal ion binding"/>
    <property type="evidence" value="ECO:0007669"/>
    <property type="project" value="UniProtKB-KW"/>
</dbReference>
<dbReference type="PROSITE" id="PS51371">
    <property type="entry name" value="CBS"/>
    <property type="match status" value="2"/>
</dbReference>
<sequence>METTILQNALKTIELEAEAIKGLTAFVDDSFRKVVETIHQSKGRVVISGIGKSAIVGQKIVATLNSTGTPALFMHAADAIHGDLGMIQPDDVVLLISKSGESPEVKVLVPLIRNFGNKLIGMVGQMQSFLAQQADIVLNTTVSQEACPNNLAPTASTTAQMVMGDTIAVCLMQLNKFSGRDFAKYHPGGSLGKRMYLRVSDLYIHNEKPEVGLNASLKEVIMVISKSRLGATAVTDTDKKVLGIITDGDVRRMLERVDDISTVRSSDMLSVHPKTITTEVLAVEALEMLRKNDISQLIVINDQQEYTGLIHLHDLVREGII</sequence>
<evidence type="ECO:0000256" key="7">
    <source>
        <dbReference type="PROSITE-ProRule" id="PRU00703"/>
    </source>
</evidence>
<dbReference type="Gene3D" id="3.10.580.10">
    <property type="entry name" value="CBS-domain"/>
    <property type="match status" value="1"/>
</dbReference>
<dbReference type="InterPro" id="IPR004800">
    <property type="entry name" value="KdsD/KpsF-type"/>
</dbReference>
<dbReference type="CDD" id="cd04604">
    <property type="entry name" value="CBS_pair_SIS_assoc"/>
    <property type="match status" value="1"/>
</dbReference>
<feature type="site" description="Catalytically relevant" evidence="6">
    <location>
        <position position="52"/>
    </location>
</feature>
<dbReference type="PIRSF" id="PIRSF004692">
    <property type="entry name" value="KdsD_KpsF"/>
    <property type="match status" value="1"/>
</dbReference>
<keyword evidence="5" id="KW-0862">Zinc</keyword>
<keyword evidence="10" id="KW-0413">Isomerase</keyword>
<dbReference type="InterPro" id="IPR000644">
    <property type="entry name" value="CBS_dom"/>
</dbReference>
<dbReference type="Pfam" id="PF00571">
    <property type="entry name" value="CBS"/>
    <property type="match status" value="2"/>
</dbReference>
<dbReference type="PROSITE" id="PS51464">
    <property type="entry name" value="SIS"/>
    <property type="match status" value="1"/>
</dbReference>
<dbReference type="OrthoDB" id="9762536at2"/>
<evidence type="ECO:0000313" key="10">
    <source>
        <dbReference type="EMBL" id="RXK81025.1"/>
    </source>
</evidence>
<evidence type="ECO:0000313" key="11">
    <source>
        <dbReference type="Proteomes" id="UP000290545"/>
    </source>
</evidence>
<dbReference type="PANTHER" id="PTHR42745:SF1">
    <property type="entry name" value="ARABINOSE 5-PHOSPHATE ISOMERASE KDSD"/>
    <property type="match status" value="1"/>
</dbReference>
<dbReference type="InterPro" id="IPR050986">
    <property type="entry name" value="GutQ/KpsF_isomerases"/>
</dbReference>
<evidence type="ECO:0000256" key="1">
    <source>
        <dbReference type="ARBA" id="ARBA00008165"/>
    </source>
</evidence>
<dbReference type="NCBIfam" id="TIGR00393">
    <property type="entry name" value="kpsF"/>
    <property type="match status" value="1"/>
</dbReference>
<evidence type="ECO:0000256" key="3">
    <source>
        <dbReference type="ARBA" id="ARBA00023122"/>
    </source>
</evidence>
<evidence type="ECO:0000256" key="6">
    <source>
        <dbReference type="PIRSR" id="PIRSR004692-3"/>
    </source>
</evidence>
<feature type="site" description="Catalytically relevant" evidence="6">
    <location>
        <position position="186"/>
    </location>
</feature>
<comment type="similarity">
    <text evidence="1 4">Belongs to the SIS family. GutQ/KpsF subfamily.</text>
</comment>
<feature type="site" description="Catalytically relevant" evidence="6">
    <location>
        <position position="104"/>
    </location>
</feature>
<keyword evidence="11" id="KW-1185">Reference proteome</keyword>
<dbReference type="FunFam" id="3.40.50.10490:FF:000011">
    <property type="entry name" value="Arabinose 5-phosphate isomerase"/>
    <property type="match status" value="1"/>
</dbReference>
<dbReference type="Proteomes" id="UP000290545">
    <property type="component" value="Unassembled WGS sequence"/>
</dbReference>
<feature type="site" description="Catalytically relevant" evidence="6">
    <location>
        <position position="145"/>
    </location>
</feature>
<dbReference type="EMBL" id="SDHZ01000005">
    <property type="protein sequence ID" value="RXK81025.1"/>
    <property type="molecule type" value="Genomic_DNA"/>
</dbReference>
<dbReference type="SMART" id="SM00116">
    <property type="entry name" value="CBS"/>
    <property type="match status" value="2"/>
</dbReference>
<dbReference type="GO" id="GO:0097367">
    <property type="term" value="F:carbohydrate derivative binding"/>
    <property type="evidence" value="ECO:0007669"/>
    <property type="project" value="InterPro"/>
</dbReference>
<feature type="domain" description="CBS" evidence="8">
    <location>
        <begin position="268"/>
        <end position="321"/>
    </location>
</feature>
<evidence type="ECO:0000259" key="8">
    <source>
        <dbReference type="PROSITE" id="PS51371"/>
    </source>
</evidence>
<feature type="domain" description="CBS" evidence="8">
    <location>
        <begin position="204"/>
        <end position="260"/>
    </location>
</feature>
<dbReference type="InterPro" id="IPR046348">
    <property type="entry name" value="SIS_dom_sf"/>
</dbReference>
<dbReference type="Gene3D" id="3.40.50.10490">
    <property type="entry name" value="Glucose-6-phosphate isomerase like protein, domain 1"/>
    <property type="match status" value="1"/>
</dbReference>
<evidence type="ECO:0000259" key="9">
    <source>
        <dbReference type="PROSITE" id="PS51464"/>
    </source>
</evidence>
<reference evidence="10 11" key="1">
    <citation type="submission" date="2019-01" db="EMBL/GenBank/DDBJ databases">
        <title>Filimonas sp. strain TTM-71.</title>
        <authorList>
            <person name="Chen W.-M."/>
        </authorList>
    </citation>
    <scope>NUCLEOTIDE SEQUENCE [LARGE SCALE GENOMIC DNA]</scope>
    <source>
        <strain evidence="10 11">TTM-71</strain>
    </source>
</reference>
<feature type="domain" description="SIS" evidence="9">
    <location>
        <begin position="34"/>
        <end position="177"/>
    </location>
</feature>
<evidence type="ECO:0000256" key="5">
    <source>
        <dbReference type="PIRSR" id="PIRSR004692-2"/>
    </source>
</evidence>
<gene>
    <name evidence="10" type="ORF">ESB13_23005</name>
</gene>
<dbReference type="InterPro" id="IPR046342">
    <property type="entry name" value="CBS_dom_sf"/>
</dbReference>
<keyword evidence="3 7" id="KW-0129">CBS domain</keyword>
<dbReference type="Pfam" id="PF01380">
    <property type="entry name" value="SIS"/>
    <property type="match status" value="1"/>
</dbReference>
<dbReference type="GO" id="GO:1901135">
    <property type="term" value="P:carbohydrate derivative metabolic process"/>
    <property type="evidence" value="ECO:0007669"/>
    <property type="project" value="InterPro"/>
</dbReference>
<comment type="caution">
    <text evidence="10">The sequence shown here is derived from an EMBL/GenBank/DDBJ whole genome shotgun (WGS) entry which is preliminary data.</text>
</comment>
<organism evidence="10 11">
    <name type="scientific">Filimonas effusa</name>
    <dbReference type="NCBI Taxonomy" id="2508721"/>
    <lineage>
        <taxon>Bacteria</taxon>
        <taxon>Pseudomonadati</taxon>
        <taxon>Bacteroidota</taxon>
        <taxon>Chitinophagia</taxon>
        <taxon>Chitinophagales</taxon>
        <taxon>Chitinophagaceae</taxon>
        <taxon>Filimonas</taxon>
    </lineage>
</organism>
<dbReference type="InterPro" id="IPR001347">
    <property type="entry name" value="SIS_dom"/>
</dbReference>
<proteinExistence type="inferred from homology"/>
<name>A0A4Q1D1Y0_9BACT</name>
<dbReference type="GO" id="GO:0005975">
    <property type="term" value="P:carbohydrate metabolic process"/>
    <property type="evidence" value="ECO:0007669"/>
    <property type="project" value="InterPro"/>
</dbReference>
<evidence type="ECO:0000256" key="2">
    <source>
        <dbReference type="ARBA" id="ARBA00022737"/>
    </source>
</evidence>
<dbReference type="GO" id="GO:0019146">
    <property type="term" value="F:arabinose-5-phosphate isomerase activity"/>
    <property type="evidence" value="ECO:0007669"/>
    <property type="project" value="UniProtKB-ARBA"/>
</dbReference>
<dbReference type="RefSeq" id="WP_129006300.1">
    <property type="nucleotide sequence ID" value="NZ_SDHZ01000005.1"/>
</dbReference>
<dbReference type="AlphaFoldDB" id="A0A4Q1D1Y0"/>
<accession>A0A4Q1D1Y0</accession>
<protein>
    <submittedName>
        <fullName evidence="10">KpsF/GutQ family sugar-phosphate isomerase</fullName>
    </submittedName>
</protein>
<dbReference type="CDD" id="cd05014">
    <property type="entry name" value="SIS_Kpsf"/>
    <property type="match status" value="1"/>
</dbReference>
<dbReference type="PANTHER" id="PTHR42745">
    <property type="match status" value="1"/>
</dbReference>
<evidence type="ECO:0000256" key="4">
    <source>
        <dbReference type="PIRNR" id="PIRNR004692"/>
    </source>
</evidence>
<feature type="binding site" evidence="5">
    <location>
        <position position="75"/>
    </location>
    <ligand>
        <name>Zn(2+)</name>
        <dbReference type="ChEBI" id="CHEBI:29105"/>
    </ligand>
</feature>
<dbReference type="SUPFAM" id="SSF53697">
    <property type="entry name" value="SIS domain"/>
    <property type="match status" value="1"/>
</dbReference>
<dbReference type="InterPro" id="IPR035474">
    <property type="entry name" value="SIS_Kpsf"/>
</dbReference>
<keyword evidence="2" id="KW-0677">Repeat</keyword>
<keyword evidence="5" id="KW-0479">Metal-binding</keyword>